<dbReference type="GO" id="GO:0005764">
    <property type="term" value="C:lysosome"/>
    <property type="evidence" value="ECO:0007669"/>
    <property type="project" value="TreeGrafter"/>
</dbReference>
<dbReference type="SUPFAM" id="SSF51445">
    <property type="entry name" value="(Trans)glycosidases"/>
    <property type="match status" value="1"/>
</dbReference>
<evidence type="ECO:0000256" key="5">
    <source>
        <dbReference type="ARBA" id="ARBA00023295"/>
    </source>
</evidence>
<keyword evidence="5 8" id="KW-0326">Glycosidase</keyword>
<sequence>MRTTRSMRGAVAALAAIAACAFAGSAPAASVKDHKAPQWFDDAKFGIMITWGAHSVPAYAFSTPFQPIGGYPYTLTGNYAEWYWNNSSIAGTPHWEHHLQTYGADKVYDDFIGEWKAERFDPDQWLSLFGQAGAKYFVLVTKHHDGVALWPSDTTGRDTGDLGPRRDIVGDLFEAARKRHPNLRPGAYYSTTEWYNPAPNPSLSLTAGDTARQKAIWGGQAKNAYTNEPVPYTGYKPIDDYAKGHAIPQIRELITRYGPEVLWCDIGGDKEYFQSDKLIGEFYEELKRRGKDGAVNDRCGAGAHHDFTTPEYAVYRDIHEESWEASRGLGFSYGHAKNEERDNLYVSADYLLGIFLDLDSKNGNLMLDIGPAADGTIPEPQASRLRDFGKWMKVNSEAIDGSRAWTQFKDDGDPANKAVPVGVRATDAATAGEGDLESYAQTKPEGKRFTVKPDAFYVHALNWPGEELTIKADIPIREGDRVTMLGSDGELKWRRDAEGDVVVQMPAGGQKSVKSESVYVVKIAPRDGRRFVRDGKLTPDAKTPGKACGQARVRTTVTPRTLRVGRRTRLRVRVERVGCGRRAAVAGARVRVAGKGPRARTSRSGVARLSVRPRRAGRSCLRVAVQPRGRGRRVCVRVVRR</sequence>
<evidence type="ECO:0000313" key="8">
    <source>
        <dbReference type="EMBL" id="CAA9504018.1"/>
    </source>
</evidence>
<keyword evidence="4 8" id="KW-0378">Hydrolase</keyword>
<gene>
    <name evidence="8" type="ORF">AVDCRST_MAG85-1943</name>
</gene>
<dbReference type="Pfam" id="PF01120">
    <property type="entry name" value="Alpha_L_fucos"/>
    <property type="match status" value="1"/>
</dbReference>
<dbReference type="InterPro" id="IPR000933">
    <property type="entry name" value="Glyco_hydro_29"/>
</dbReference>
<name>A0A6J4SSA9_9ACTN</name>
<dbReference type="GO" id="GO:0006004">
    <property type="term" value="P:fucose metabolic process"/>
    <property type="evidence" value="ECO:0007669"/>
    <property type="project" value="TreeGrafter"/>
</dbReference>
<dbReference type="GO" id="GO:0016139">
    <property type="term" value="P:glycoside catabolic process"/>
    <property type="evidence" value="ECO:0007669"/>
    <property type="project" value="TreeGrafter"/>
</dbReference>
<comment type="similarity">
    <text evidence="1">Belongs to the glycosyl hydrolase 29 family.</text>
</comment>
<dbReference type="SMART" id="SM00812">
    <property type="entry name" value="Alpha_L_fucos"/>
    <property type="match status" value="1"/>
</dbReference>
<dbReference type="EC" id="3.2.1.51" evidence="2"/>
<evidence type="ECO:0000259" key="7">
    <source>
        <dbReference type="Pfam" id="PF01120"/>
    </source>
</evidence>
<feature type="signal peptide" evidence="6">
    <location>
        <begin position="1"/>
        <end position="28"/>
    </location>
</feature>
<protein>
    <recommendedName>
        <fullName evidence="2">alpha-L-fucosidase</fullName>
        <ecNumber evidence="2">3.2.1.51</ecNumber>
    </recommendedName>
</protein>
<reference evidence="8" key="1">
    <citation type="submission" date="2020-02" db="EMBL/GenBank/DDBJ databases">
        <authorList>
            <person name="Meier V. D."/>
        </authorList>
    </citation>
    <scope>NUCLEOTIDE SEQUENCE</scope>
    <source>
        <strain evidence="8">AVDCRST_MAG85</strain>
    </source>
</reference>
<dbReference type="PANTHER" id="PTHR10030">
    <property type="entry name" value="ALPHA-L-FUCOSIDASE"/>
    <property type="match status" value="1"/>
</dbReference>
<feature type="domain" description="Glycoside hydrolase family 29 N-terminal" evidence="7">
    <location>
        <begin position="27"/>
        <end position="397"/>
    </location>
</feature>
<dbReference type="GO" id="GO:0004560">
    <property type="term" value="F:alpha-L-fucosidase activity"/>
    <property type="evidence" value="ECO:0007669"/>
    <property type="project" value="UniProtKB-EC"/>
</dbReference>
<dbReference type="InterPro" id="IPR013780">
    <property type="entry name" value="Glyco_hydro_b"/>
</dbReference>
<proteinExistence type="inferred from homology"/>
<dbReference type="PANTHER" id="PTHR10030:SF37">
    <property type="entry name" value="ALPHA-L-FUCOSIDASE-RELATED"/>
    <property type="match status" value="1"/>
</dbReference>
<accession>A0A6J4SSA9</accession>
<dbReference type="Gene3D" id="3.20.20.80">
    <property type="entry name" value="Glycosidases"/>
    <property type="match status" value="1"/>
</dbReference>
<dbReference type="InterPro" id="IPR017853">
    <property type="entry name" value="GH"/>
</dbReference>
<dbReference type="EMBL" id="CADCVT010000209">
    <property type="protein sequence ID" value="CAA9504018.1"/>
    <property type="molecule type" value="Genomic_DNA"/>
</dbReference>
<evidence type="ECO:0000256" key="1">
    <source>
        <dbReference type="ARBA" id="ARBA00007951"/>
    </source>
</evidence>
<evidence type="ECO:0000256" key="3">
    <source>
        <dbReference type="ARBA" id="ARBA00022729"/>
    </source>
</evidence>
<evidence type="ECO:0000256" key="6">
    <source>
        <dbReference type="SAM" id="SignalP"/>
    </source>
</evidence>
<dbReference type="AlphaFoldDB" id="A0A6J4SSA9"/>
<dbReference type="InterPro" id="IPR057739">
    <property type="entry name" value="Glyco_hydro_29_N"/>
</dbReference>
<feature type="chain" id="PRO_5026848702" description="alpha-L-fucosidase" evidence="6">
    <location>
        <begin position="29"/>
        <end position="641"/>
    </location>
</feature>
<evidence type="ECO:0000256" key="2">
    <source>
        <dbReference type="ARBA" id="ARBA00012662"/>
    </source>
</evidence>
<dbReference type="PROSITE" id="PS51257">
    <property type="entry name" value="PROKAR_LIPOPROTEIN"/>
    <property type="match status" value="1"/>
</dbReference>
<dbReference type="Gene3D" id="2.60.40.1180">
    <property type="entry name" value="Golgi alpha-mannosidase II"/>
    <property type="match status" value="1"/>
</dbReference>
<organism evidence="8">
    <name type="scientific">uncultured Solirubrobacteraceae bacterium</name>
    <dbReference type="NCBI Taxonomy" id="1162706"/>
    <lineage>
        <taxon>Bacteria</taxon>
        <taxon>Bacillati</taxon>
        <taxon>Actinomycetota</taxon>
        <taxon>Thermoleophilia</taxon>
        <taxon>Solirubrobacterales</taxon>
        <taxon>Solirubrobacteraceae</taxon>
        <taxon>environmental samples</taxon>
    </lineage>
</organism>
<keyword evidence="3 6" id="KW-0732">Signal</keyword>
<evidence type="ECO:0000256" key="4">
    <source>
        <dbReference type="ARBA" id="ARBA00022801"/>
    </source>
</evidence>